<keyword evidence="5" id="KW-0732">Signal</keyword>
<evidence type="ECO:0000313" key="8">
    <source>
        <dbReference type="Proteomes" id="UP000199155"/>
    </source>
</evidence>
<dbReference type="GO" id="GO:0009313">
    <property type="term" value="P:oligosaccharide catabolic process"/>
    <property type="evidence" value="ECO:0007669"/>
    <property type="project" value="TreeGrafter"/>
</dbReference>
<dbReference type="Gene3D" id="2.120.10.10">
    <property type="match status" value="1"/>
</dbReference>
<dbReference type="STRING" id="417292.SAMN05421806_102473"/>
<dbReference type="AlphaFoldDB" id="A0A1G8WH67"/>
<protein>
    <recommendedName>
        <fullName evidence="3">exo-alpha-sialidase</fullName>
        <ecNumber evidence="3">3.2.1.18</ecNumber>
    </recommendedName>
</protein>
<dbReference type="PANTHER" id="PTHR10628">
    <property type="entry name" value="SIALIDASE"/>
    <property type="match status" value="1"/>
</dbReference>
<proteinExistence type="inferred from homology"/>
<feature type="chain" id="PRO_5039273240" description="exo-alpha-sialidase" evidence="5">
    <location>
        <begin position="32"/>
        <end position="406"/>
    </location>
</feature>
<comment type="similarity">
    <text evidence="2">Belongs to the glycosyl hydrolase 33 family.</text>
</comment>
<evidence type="ECO:0000256" key="4">
    <source>
        <dbReference type="SAM" id="MobiDB-lite"/>
    </source>
</evidence>
<dbReference type="EMBL" id="FNFF01000002">
    <property type="protein sequence ID" value="SDJ77632.1"/>
    <property type="molecule type" value="Genomic_DNA"/>
</dbReference>
<reference evidence="7 8" key="1">
    <citation type="submission" date="2016-10" db="EMBL/GenBank/DDBJ databases">
        <authorList>
            <person name="de Groot N.N."/>
        </authorList>
    </citation>
    <scope>NUCLEOTIDE SEQUENCE [LARGE SCALE GENOMIC DNA]</scope>
    <source>
        <strain evidence="7 8">CGMCC 4.5727</strain>
    </source>
</reference>
<evidence type="ECO:0000256" key="5">
    <source>
        <dbReference type="SAM" id="SignalP"/>
    </source>
</evidence>
<feature type="region of interest" description="Disordered" evidence="4">
    <location>
        <begin position="366"/>
        <end position="406"/>
    </location>
</feature>
<organism evidence="7 8">
    <name type="scientific">Streptomyces indicus</name>
    <dbReference type="NCBI Taxonomy" id="417292"/>
    <lineage>
        <taxon>Bacteria</taxon>
        <taxon>Bacillati</taxon>
        <taxon>Actinomycetota</taxon>
        <taxon>Actinomycetes</taxon>
        <taxon>Kitasatosporales</taxon>
        <taxon>Streptomycetaceae</taxon>
        <taxon>Streptomyces</taxon>
    </lineage>
</organism>
<dbReference type="InterPro" id="IPR036278">
    <property type="entry name" value="Sialidase_sf"/>
</dbReference>
<evidence type="ECO:0000256" key="1">
    <source>
        <dbReference type="ARBA" id="ARBA00000427"/>
    </source>
</evidence>
<accession>A0A1G8WH67</accession>
<dbReference type="InterPro" id="IPR011040">
    <property type="entry name" value="Sialidase"/>
</dbReference>
<feature type="domain" description="Sialidase" evidence="6">
    <location>
        <begin position="71"/>
        <end position="373"/>
    </location>
</feature>
<evidence type="ECO:0000259" key="6">
    <source>
        <dbReference type="Pfam" id="PF13088"/>
    </source>
</evidence>
<dbReference type="GO" id="GO:0005737">
    <property type="term" value="C:cytoplasm"/>
    <property type="evidence" value="ECO:0007669"/>
    <property type="project" value="TreeGrafter"/>
</dbReference>
<dbReference type="PANTHER" id="PTHR10628:SF30">
    <property type="entry name" value="EXO-ALPHA-SIALIDASE"/>
    <property type="match status" value="1"/>
</dbReference>
<dbReference type="Pfam" id="PF13088">
    <property type="entry name" value="BNR_2"/>
    <property type="match status" value="1"/>
</dbReference>
<dbReference type="EC" id="3.2.1.18" evidence="3"/>
<feature type="compositionally biased region" description="Polar residues" evidence="4">
    <location>
        <begin position="281"/>
        <end position="300"/>
    </location>
</feature>
<dbReference type="SUPFAM" id="SSF50939">
    <property type="entry name" value="Sialidases"/>
    <property type="match status" value="1"/>
</dbReference>
<dbReference type="InterPro" id="IPR026856">
    <property type="entry name" value="Sialidase_fam"/>
</dbReference>
<feature type="compositionally biased region" description="Polar residues" evidence="4">
    <location>
        <begin position="395"/>
        <end position="406"/>
    </location>
</feature>
<sequence>MSRASFSPRTSVAAAAAGAFALITASILTSADRADPAPKARRTCTSSIAYTSGIGGYATYRIPAIVQTREGALLAFAEGRTDGAGDSGNIDVVLRRSHDGGCTWERLQVVAAGNGHTRGNPAPVIDPRTGRVVLVTSYNAGNVTETQILRGETTAEQSRRVFVQTSYDDGRTFSRPREITSAVKRPNWRWYATGPGHAIALTSGVHAGRLVVPANHSTAPPPGSPDSGQEPHYYGAHAIYSDDGGLTWQLGFTDDSHEGANNPNKSTAAQLPDGRIYFNARDQNGTSQGNRLDTYSSDGSTAERAYRTQPTLDDAPVVQGSTLQLRGEHGKLLFSGPSEPNDRVAMAIWSSSDAGRTFTKELVLSPKKAAYSTSSSPTPERSASSTRPARPHPTKPSSSAASHCKH</sequence>
<dbReference type="GO" id="GO:0006689">
    <property type="term" value="P:ganglioside catabolic process"/>
    <property type="evidence" value="ECO:0007669"/>
    <property type="project" value="TreeGrafter"/>
</dbReference>
<evidence type="ECO:0000313" key="7">
    <source>
        <dbReference type="EMBL" id="SDJ77632.1"/>
    </source>
</evidence>
<feature type="region of interest" description="Disordered" evidence="4">
    <location>
        <begin position="281"/>
        <end position="311"/>
    </location>
</feature>
<feature type="signal peptide" evidence="5">
    <location>
        <begin position="1"/>
        <end position="31"/>
    </location>
</feature>
<comment type="catalytic activity">
    <reaction evidence="1">
        <text>Hydrolysis of alpha-(2-&gt;3)-, alpha-(2-&gt;6)-, alpha-(2-&gt;8)- glycosidic linkages of terminal sialic acid residues in oligosaccharides, glycoproteins, glycolipids, colominic acid and synthetic substrates.</text>
        <dbReference type="EC" id="3.2.1.18"/>
    </reaction>
</comment>
<evidence type="ECO:0000256" key="3">
    <source>
        <dbReference type="ARBA" id="ARBA00012733"/>
    </source>
</evidence>
<gene>
    <name evidence="7" type="ORF">SAMN05421806_102473</name>
</gene>
<evidence type="ECO:0000256" key="2">
    <source>
        <dbReference type="ARBA" id="ARBA00009348"/>
    </source>
</evidence>
<dbReference type="GO" id="GO:0004308">
    <property type="term" value="F:exo-alpha-sialidase activity"/>
    <property type="evidence" value="ECO:0007669"/>
    <property type="project" value="UniProtKB-EC"/>
</dbReference>
<dbReference type="GO" id="GO:0016020">
    <property type="term" value="C:membrane"/>
    <property type="evidence" value="ECO:0007669"/>
    <property type="project" value="TreeGrafter"/>
</dbReference>
<feature type="compositionally biased region" description="Low complexity" evidence="4">
    <location>
        <begin position="372"/>
        <end position="388"/>
    </location>
</feature>
<dbReference type="CDD" id="cd15482">
    <property type="entry name" value="Sialidase_non-viral"/>
    <property type="match status" value="1"/>
</dbReference>
<name>A0A1G8WH67_9ACTN</name>
<dbReference type="Proteomes" id="UP000199155">
    <property type="component" value="Unassembled WGS sequence"/>
</dbReference>
<keyword evidence="8" id="KW-1185">Reference proteome</keyword>